<accession>A0A8J3MRC6</accession>
<reference evidence="3" key="1">
    <citation type="submission" date="2020-10" db="EMBL/GenBank/DDBJ databases">
        <title>Taxonomic study of unclassified bacteria belonging to the class Ktedonobacteria.</title>
        <authorList>
            <person name="Yabe S."/>
            <person name="Wang C.M."/>
            <person name="Zheng Y."/>
            <person name="Sakai Y."/>
            <person name="Cavaletti L."/>
            <person name="Monciardini P."/>
            <person name="Donadio S."/>
        </authorList>
    </citation>
    <scope>NUCLEOTIDE SEQUENCE</scope>
    <source>
        <strain evidence="3">SOSP1-1</strain>
    </source>
</reference>
<dbReference type="Proteomes" id="UP000612362">
    <property type="component" value="Unassembled WGS sequence"/>
</dbReference>
<comment type="caution">
    <text evidence="3">The sequence shown here is derived from an EMBL/GenBank/DDBJ whole genome shotgun (WGS) entry which is preliminary data.</text>
</comment>
<keyword evidence="2" id="KW-1133">Transmembrane helix</keyword>
<keyword evidence="4" id="KW-1185">Reference proteome</keyword>
<protein>
    <recommendedName>
        <fullName evidence="5">VCBS repeat-containing protein</fullName>
    </recommendedName>
</protein>
<dbReference type="AlphaFoldDB" id="A0A8J3MRC6"/>
<feature type="transmembrane region" description="Helical" evidence="2">
    <location>
        <begin position="127"/>
        <end position="153"/>
    </location>
</feature>
<feature type="compositionally biased region" description="Polar residues" evidence="1">
    <location>
        <begin position="84"/>
        <end position="96"/>
    </location>
</feature>
<feature type="compositionally biased region" description="Basic and acidic residues" evidence="1">
    <location>
        <begin position="47"/>
        <end position="58"/>
    </location>
</feature>
<feature type="compositionally biased region" description="Basic and acidic residues" evidence="1">
    <location>
        <begin position="9"/>
        <end position="19"/>
    </location>
</feature>
<dbReference type="RefSeq" id="WP_220192970.1">
    <property type="nucleotide sequence ID" value="NZ_BNJF01000001.1"/>
</dbReference>
<gene>
    <name evidence="3" type="ORF">KSX_16610</name>
</gene>
<feature type="region of interest" description="Disordered" evidence="1">
    <location>
        <begin position="1"/>
        <end position="96"/>
    </location>
</feature>
<evidence type="ECO:0000313" key="4">
    <source>
        <dbReference type="Proteomes" id="UP000612362"/>
    </source>
</evidence>
<evidence type="ECO:0000256" key="1">
    <source>
        <dbReference type="SAM" id="MobiDB-lite"/>
    </source>
</evidence>
<keyword evidence="2" id="KW-0812">Transmembrane</keyword>
<dbReference type="EMBL" id="BNJF01000001">
    <property type="protein sequence ID" value="GHO43498.1"/>
    <property type="molecule type" value="Genomic_DNA"/>
</dbReference>
<organism evidence="3 4">
    <name type="scientific">Ktedonospora formicarum</name>
    <dbReference type="NCBI Taxonomy" id="2778364"/>
    <lineage>
        <taxon>Bacteria</taxon>
        <taxon>Bacillati</taxon>
        <taxon>Chloroflexota</taxon>
        <taxon>Ktedonobacteria</taxon>
        <taxon>Ktedonobacterales</taxon>
        <taxon>Ktedonobacteraceae</taxon>
        <taxon>Ktedonospora</taxon>
    </lineage>
</organism>
<name>A0A8J3MRC6_9CHLR</name>
<evidence type="ECO:0000256" key="2">
    <source>
        <dbReference type="SAM" id="Phobius"/>
    </source>
</evidence>
<evidence type="ECO:0000313" key="3">
    <source>
        <dbReference type="EMBL" id="GHO43498.1"/>
    </source>
</evidence>
<sequence>MDQSFTERGGPKSARDTRSSKLSNRNFFDDEYDDELPGRAFKSVRRYHSDVKTEEGRAPADIQSSTQSMNLPRPKKKVPPRRTAATQGHAQVTTSSRRAAIDTEDMVGPKKSKEPRRIANPKQNVHILVYVGVGLVVMVIGWMALTLLSNWWLVAQDDWRYGRPRTYQADEVVGHNNDSETLKSHFIALNMNRHVEIIECPAGDCSKAKIYVGPDLIGPNQDLTPVTLSFQDVNGDKSLDMIVHIQDTRIVFINDNGAFRNQKPNEKVNLD</sequence>
<evidence type="ECO:0008006" key="5">
    <source>
        <dbReference type="Google" id="ProtNLM"/>
    </source>
</evidence>
<keyword evidence="2" id="KW-0472">Membrane</keyword>
<proteinExistence type="predicted"/>